<dbReference type="STRING" id="155417.A0A4Q4TCT7"/>
<dbReference type="Pfam" id="PF02668">
    <property type="entry name" value="TauD"/>
    <property type="match status" value="1"/>
</dbReference>
<reference evidence="3 4" key="1">
    <citation type="submission" date="2018-06" db="EMBL/GenBank/DDBJ databases">
        <title>Complete Genomes of Monosporascus.</title>
        <authorList>
            <person name="Robinson A.J."/>
            <person name="Natvig D.O."/>
        </authorList>
    </citation>
    <scope>NUCLEOTIDE SEQUENCE [LARGE SCALE GENOMIC DNA]</scope>
    <source>
        <strain evidence="3 4">CBS 110550</strain>
    </source>
</reference>
<sequence length="659" mass="74096">MPSAVAPALDAPSWFPLPARFGELDSSDLQLSSRILDIVTRYGLQKDVASTKSSHGALSFLAQIYSKVMASEPILMCLPAFPFKSPNKSTKVLGRLPDKAEEFALAHLNGLCAAISDIYLPGAKLMIISDGLVYNGKYRLPAKSVQAQAKQTRQDLLGVPDKDVWAYGEALRALSTRKEFHHVEFSRLKDLVHIDLPDQLDEITYVANATNFRLALLKHFSRPEYSPSLMISEDEDTCMTYKGYIKFLATDLQDVYPVGEERSKSKYKKGVEYIAKQMLGRGDAFARAVREKFRDRLRLSIHPSTGENKLSVSLLPTETIFTTPWHCSIAFRLDGTTTTGPRSEFDGNDAFELIYENGRPSYYREKTDLLTWATDKGGIISEPVYPAGILIRPAAGPGTLSIEDVDPAKVRAIAEINSPIILRGFANCDDRERFVHKAGEFGTPLPWKFGLVLEVKDRGVDTRGLNNVLSAEWMPFHFDGLFKTEKRVNADGTEQLVSLPPRFQFFTAVTTSPKNTGFTIFSTSTQVFRHLPRHIPIEYLRKLTWKVSTSSFNATELRGLPLVVDHPSTGRHCLRYHEPWPQHKTKFEETTVTIENADGDLDSAAICDVLDSLLHDRRIAYYHAWEKGDLLVSDNILAMHTRSDFTAGCDRELWRIHFD</sequence>
<dbReference type="OrthoDB" id="429813at2759"/>
<gene>
    <name evidence="3" type="ORF">DL764_004406</name>
</gene>
<dbReference type="Pfam" id="PF05141">
    <property type="entry name" value="DIT1_PvcA"/>
    <property type="match status" value="1"/>
</dbReference>
<evidence type="ECO:0000313" key="3">
    <source>
        <dbReference type="EMBL" id="RYP04505.1"/>
    </source>
</evidence>
<keyword evidence="1" id="KW-0560">Oxidoreductase</keyword>
<name>A0A4Q4TCT7_9PEZI</name>
<comment type="caution">
    <text evidence="3">The sequence shown here is derived from an EMBL/GenBank/DDBJ whole genome shotgun (WGS) entry which is preliminary data.</text>
</comment>
<dbReference type="InterPro" id="IPR042098">
    <property type="entry name" value="TauD-like_sf"/>
</dbReference>
<organism evidence="3 4">
    <name type="scientific">Monosporascus ibericus</name>
    <dbReference type="NCBI Taxonomy" id="155417"/>
    <lineage>
        <taxon>Eukaryota</taxon>
        <taxon>Fungi</taxon>
        <taxon>Dikarya</taxon>
        <taxon>Ascomycota</taxon>
        <taxon>Pezizomycotina</taxon>
        <taxon>Sordariomycetes</taxon>
        <taxon>Xylariomycetidae</taxon>
        <taxon>Xylariales</taxon>
        <taxon>Xylariales incertae sedis</taxon>
        <taxon>Monosporascus</taxon>
    </lineage>
</organism>
<dbReference type="Proteomes" id="UP000293360">
    <property type="component" value="Unassembled WGS sequence"/>
</dbReference>
<accession>A0A4Q4TCT7</accession>
<dbReference type="Gene3D" id="3.60.130.10">
    <property type="entry name" value="Clavaminate synthase-like"/>
    <property type="match status" value="1"/>
</dbReference>
<dbReference type="GO" id="GO:0016491">
    <property type="term" value="F:oxidoreductase activity"/>
    <property type="evidence" value="ECO:0007669"/>
    <property type="project" value="UniProtKB-KW"/>
</dbReference>
<proteinExistence type="predicted"/>
<dbReference type="AlphaFoldDB" id="A0A4Q4TCT7"/>
<dbReference type="SUPFAM" id="SSF51197">
    <property type="entry name" value="Clavaminate synthase-like"/>
    <property type="match status" value="1"/>
</dbReference>
<evidence type="ECO:0000313" key="4">
    <source>
        <dbReference type="Proteomes" id="UP000293360"/>
    </source>
</evidence>
<dbReference type="InterPro" id="IPR003819">
    <property type="entry name" value="TauD/TfdA-like"/>
</dbReference>
<evidence type="ECO:0000256" key="1">
    <source>
        <dbReference type="ARBA" id="ARBA00023002"/>
    </source>
</evidence>
<feature type="domain" description="TauD/TfdA-like" evidence="2">
    <location>
        <begin position="498"/>
        <end position="656"/>
    </location>
</feature>
<dbReference type="EMBL" id="QJNU01000207">
    <property type="protein sequence ID" value="RYP04505.1"/>
    <property type="molecule type" value="Genomic_DNA"/>
</dbReference>
<dbReference type="InterPro" id="IPR007817">
    <property type="entry name" value="Isocyanide_synthase_DIT1"/>
</dbReference>
<dbReference type="PANTHER" id="PTHR37285">
    <property type="entry name" value="SPORE WALL MATURATION PROTEIN DIT1"/>
    <property type="match status" value="1"/>
</dbReference>
<protein>
    <recommendedName>
        <fullName evidence="2">TauD/TfdA-like domain-containing protein</fullName>
    </recommendedName>
</protein>
<evidence type="ECO:0000259" key="2">
    <source>
        <dbReference type="Pfam" id="PF02668"/>
    </source>
</evidence>
<keyword evidence="4" id="KW-1185">Reference proteome</keyword>
<dbReference type="PANTHER" id="PTHR37285:SF5">
    <property type="entry name" value="SPORE WALL MATURATION PROTEIN DIT1"/>
    <property type="match status" value="1"/>
</dbReference>